<dbReference type="EMBL" id="RQVQ01000005">
    <property type="protein sequence ID" value="RRJ92343.1"/>
    <property type="molecule type" value="Genomic_DNA"/>
</dbReference>
<reference evidence="8 9" key="1">
    <citation type="submission" date="2018-11" db="EMBL/GenBank/DDBJ databases">
        <title>Flavobacterium sp. nov., YIM 102701-2 draft genome.</title>
        <authorList>
            <person name="Li G."/>
            <person name="Jiang Y."/>
        </authorList>
    </citation>
    <scope>NUCLEOTIDE SEQUENCE [LARGE SCALE GENOMIC DNA]</scope>
    <source>
        <strain evidence="8 9">YIM 102701-2</strain>
    </source>
</reference>
<evidence type="ECO:0000256" key="4">
    <source>
        <dbReference type="ARBA" id="ARBA00023136"/>
    </source>
</evidence>
<dbReference type="EC" id="7.1.1.-" evidence="5"/>
<accession>A0A3P3WHY1</accession>
<evidence type="ECO:0000256" key="1">
    <source>
        <dbReference type="ARBA" id="ARBA00004127"/>
    </source>
</evidence>
<dbReference type="GO" id="GO:0012505">
    <property type="term" value="C:endomembrane system"/>
    <property type="evidence" value="ECO:0007669"/>
    <property type="project" value="UniProtKB-SubCell"/>
</dbReference>
<dbReference type="PANTHER" id="PTHR22773">
    <property type="entry name" value="NADH DEHYDROGENASE"/>
    <property type="match status" value="1"/>
</dbReference>
<feature type="domain" description="NADH:quinone oxidoreductase/Mrp antiporter transmembrane" evidence="7">
    <location>
        <begin position="113"/>
        <end position="403"/>
    </location>
</feature>
<keyword evidence="3 5" id="KW-1133">Transmembrane helix</keyword>
<evidence type="ECO:0000256" key="5">
    <source>
        <dbReference type="HAMAP-Rule" id="MF_00445"/>
    </source>
</evidence>
<protein>
    <recommendedName>
        <fullName evidence="5">NADH-quinone oxidoreductase subunit N</fullName>
        <ecNumber evidence="5">7.1.1.-</ecNumber>
    </recommendedName>
    <alternativeName>
        <fullName evidence="5">NADH dehydrogenase I subunit N</fullName>
    </alternativeName>
    <alternativeName>
        <fullName evidence="5">NDH-1 subunit N</fullName>
    </alternativeName>
</protein>
<organism evidence="8 9">
    <name type="scientific">Paenimyroides tangerinum</name>
    <dbReference type="NCBI Taxonomy" id="2488728"/>
    <lineage>
        <taxon>Bacteria</taxon>
        <taxon>Pseudomonadati</taxon>
        <taxon>Bacteroidota</taxon>
        <taxon>Flavobacteriia</taxon>
        <taxon>Flavobacteriales</taxon>
        <taxon>Flavobacteriaceae</taxon>
        <taxon>Paenimyroides</taxon>
    </lineage>
</organism>
<dbReference type="GO" id="GO:0042773">
    <property type="term" value="P:ATP synthesis coupled electron transport"/>
    <property type="evidence" value="ECO:0007669"/>
    <property type="project" value="InterPro"/>
</dbReference>
<dbReference type="NCBIfam" id="TIGR01770">
    <property type="entry name" value="NDH_I_N"/>
    <property type="match status" value="1"/>
</dbReference>
<dbReference type="GO" id="GO:0005886">
    <property type="term" value="C:plasma membrane"/>
    <property type="evidence" value="ECO:0007669"/>
    <property type="project" value="UniProtKB-SubCell"/>
</dbReference>
<feature type="transmembrane region" description="Helical" evidence="5">
    <location>
        <begin position="429"/>
        <end position="453"/>
    </location>
</feature>
<feature type="transmembrane region" description="Helical" evidence="5">
    <location>
        <begin position="29"/>
        <end position="49"/>
    </location>
</feature>
<feature type="transmembrane region" description="Helical" evidence="5">
    <location>
        <begin position="286"/>
        <end position="305"/>
    </location>
</feature>
<dbReference type="GO" id="GO:0048038">
    <property type="term" value="F:quinone binding"/>
    <property type="evidence" value="ECO:0007669"/>
    <property type="project" value="UniProtKB-KW"/>
</dbReference>
<dbReference type="RefSeq" id="WP_125017198.1">
    <property type="nucleotide sequence ID" value="NZ_RQVQ01000005.1"/>
</dbReference>
<feature type="transmembrane region" description="Helical" evidence="5">
    <location>
        <begin position="255"/>
        <end position="274"/>
    </location>
</feature>
<feature type="transmembrane region" description="Helical" evidence="5">
    <location>
        <begin position="6"/>
        <end position="22"/>
    </location>
</feature>
<keyword evidence="5" id="KW-0813">Transport</keyword>
<dbReference type="AlphaFoldDB" id="A0A3P3WHY1"/>
<keyword evidence="4 5" id="KW-0472">Membrane</keyword>
<feature type="transmembrane region" description="Helical" evidence="5">
    <location>
        <begin position="91"/>
        <end position="111"/>
    </location>
</feature>
<keyword evidence="5" id="KW-0520">NAD</keyword>
<dbReference type="Pfam" id="PF00361">
    <property type="entry name" value="Proton_antipo_M"/>
    <property type="match status" value="1"/>
</dbReference>
<feature type="transmembrane region" description="Helical" evidence="5">
    <location>
        <begin position="190"/>
        <end position="211"/>
    </location>
</feature>
<name>A0A3P3WHY1_9FLAO</name>
<comment type="function">
    <text evidence="5">NDH-1 shuttles electrons from NADH, via FMN and iron-sulfur (Fe-S) centers, to quinones in the respiratory chain. The immediate electron acceptor for the enzyme in this species is believed to be a menaquinone. Couples the redox reaction to proton translocation (for every two electrons transferred, four hydrogen ions are translocated across the cytoplasmic membrane), and thus conserves the redox energy in a proton gradient.</text>
</comment>
<comment type="catalytic activity">
    <reaction evidence="5">
        <text>a quinone + NADH + 5 H(+)(in) = a quinol + NAD(+) + 4 H(+)(out)</text>
        <dbReference type="Rhea" id="RHEA:57888"/>
        <dbReference type="ChEBI" id="CHEBI:15378"/>
        <dbReference type="ChEBI" id="CHEBI:24646"/>
        <dbReference type="ChEBI" id="CHEBI:57540"/>
        <dbReference type="ChEBI" id="CHEBI:57945"/>
        <dbReference type="ChEBI" id="CHEBI:132124"/>
    </reaction>
</comment>
<dbReference type="Proteomes" id="UP000275719">
    <property type="component" value="Unassembled WGS sequence"/>
</dbReference>
<evidence type="ECO:0000256" key="6">
    <source>
        <dbReference type="RuleBase" id="RU000320"/>
    </source>
</evidence>
<dbReference type="GO" id="GO:0008137">
    <property type="term" value="F:NADH dehydrogenase (ubiquinone) activity"/>
    <property type="evidence" value="ECO:0007669"/>
    <property type="project" value="InterPro"/>
</dbReference>
<feature type="transmembrane region" description="Helical" evidence="5">
    <location>
        <begin position="354"/>
        <end position="376"/>
    </location>
</feature>
<feature type="transmembrane region" description="Helical" evidence="5">
    <location>
        <begin position="311"/>
        <end position="333"/>
    </location>
</feature>
<keyword evidence="5" id="KW-0874">Quinone</keyword>
<dbReference type="InterPro" id="IPR001750">
    <property type="entry name" value="ND/Mrp_TM"/>
</dbReference>
<proteinExistence type="inferred from homology"/>
<keyword evidence="5" id="KW-1003">Cell membrane</keyword>
<keyword evidence="5" id="KW-1278">Translocase</keyword>
<feature type="transmembrane region" description="Helical" evidence="5">
    <location>
        <begin position="148"/>
        <end position="170"/>
    </location>
</feature>
<keyword evidence="2 5" id="KW-0812">Transmembrane</keyword>
<gene>
    <name evidence="5" type="primary">nuoN</name>
    <name evidence="8" type="ORF">EG240_02800</name>
</gene>
<comment type="similarity">
    <text evidence="5">Belongs to the complex I subunit 2 family.</text>
</comment>
<evidence type="ECO:0000259" key="7">
    <source>
        <dbReference type="Pfam" id="PF00361"/>
    </source>
</evidence>
<dbReference type="HAMAP" id="MF_00445">
    <property type="entry name" value="NDH1_NuoN_1"/>
    <property type="match status" value="1"/>
</dbReference>
<dbReference type="OrthoDB" id="9811718at2"/>
<feature type="transmembrane region" description="Helical" evidence="5">
    <location>
        <begin position="388"/>
        <end position="408"/>
    </location>
</feature>
<dbReference type="InterPro" id="IPR010096">
    <property type="entry name" value="NADH-Q_OxRdtase_suN/2"/>
</dbReference>
<comment type="caution">
    <text evidence="8">The sequence shown here is derived from an EMBL/GenBank/DDBJ whole genome shotgun (WGS) entry which is preliminary data.</text>
</comment>
<evidence type="ECO:0000256" key="3">
    <source>
        <dbReference type="ARBA" id="ARBA00022989"/>
    </source>
</evidence>
<comment type="subunit">
    <text evidence="5">NDH-1 is composed of 14 different subunits. Subunits NuoA, H, J, K, L, M, N constitute the membrane sector of the complex.</text>
</comment>
<sequence>MNTLIALAGLAVLILVLEIINLRKTIVPLTILGLLAALGITFCDVQILSDNYNNMIVETNFSKMFSSLFIVITIFLVAMSQDFYKEQYEKISDYISLKIFLLIGAVCMISFGNLTMFFIGLEILSITLYILAGSNPTKIKSNEAGMKYFLLGSFASGFILFGIALIYGATASFDLNTISNAILNPETPNFLSLGVVLVTIGMLFKIAAFPFHFWAPDVYQGSPTITTASMSTLAKVAAMATLFKIHAIFESYISEAFTVLLICLAIVTMFVGNIMALKQDNIKRMLAYSGISHAGFMMIALFNTANATAELFYYAAAYSFASIAAFAIIIAVCKNYKDEKIKHFKGLGKQNPMMAAVLTMALLSMAGIPIFAGFFGKFFLFDSALQSGHLELVIFGVINSIISVYYYFKVINQMYSQEAISELPETNHSWIYKTVAVLAILLNIAMGLCPSSILNLF</sequence>
<evidence type="ECO:0000313" key="9">
    <source>
        <dbReference type="Proteomes" id="UP000275719"/>
    </source>
</evidence>
<comment type="subcellular location">
    <subcellularLocation>
        <location evidence="5">Cell membrane</location>
        <topology evidence="5">Multi-pass membrane protein</topology>
    </subcellularLocation>
    <subcellularLocation>
        <location evidence="1">Endomembrane system</location>
        <topology evidence="1">Multi-pass membrane protein</topology>
    </subcellularLocation>
    <subcellularLocation>
        <location evidence="6">Membrane</location>
        <topology evidence="6">Multi-pass membrane protein</topology>
    </subcellularLocation>
</comment>
<evidence type="ECO:0000313" key="8">
    <source>
        <dbReference type="EMBL" id="RRJ92343.1"/>
    </source>
</evidence>
<feature type="transmembrane region" description="Helical" evidence="5">
    <location>
        <begin position="61"/>
        <end position="79"/>
    </location>
</feature>
<evidence type="ECO:0000256" key="2">
    <source>
        <dbReference type="ARBA" id="ARBA00022692"/>
    </source>
</evidence>
<keyword evidence="9" id="KW-1185">Reference proteome</keyword>
<dbReference type="GO" id="GO:0050136">
    <property type="term" value="F:NADH dehydrogenase (quinone) (non-electrogenic) activity"/>
    <property type="evidence" value="ECO:0007669"/>
    <property type="project" value="UniProtKB-UniRule"/>
</dbReference>